<dbReference type="STRING" id="1297750.SAMN05444405_10480"/>
<feature type="transmembrane region" description="Helical" evidence="1">
    <location>
        <begin position="6"/>
        <end position="24"/>
    </location>
</feature>
<name>A0A1M4XN65_9BACE</name>
<gene>
    <name evidence="2" type="ORF">SAMN05444405_10480</name>
</gene>
<evidence type="ECO:0000313" key="3">
    <source>
        <dbReference type="Proteomes" id="UP000184509"/>
    </source>
</evidence>
<proteinExistence type="predicted"/>
<reference evidence="2 3" key="1">
    <citation type="submission" date="2016-11" db="EMBL/GenBank/DDBJ databases">
        <authorList>
            <person name="Jaros S."/>
            <person name="Januszkiewicz K."/>
            <person name="Wedrychowicz H."/>
        </authorList>
    </citation>
    <scope>NUCLEOTIDE SEQUENCE [LARGE SCALE GENOMIC DNA]</scope>
    <source>
        <strain evidence="2 3">DSM 26991</strain>
    </source>
</reference>
<evidence type="ECO:0000256" key="1">
    <source>
        <dbReference type="SAM" id="Phobius"/>
    </source>
</evidence>
<dbReference type="InterPro" id="IPR012340">
    <property type="entry name" value="NA-bd_OB-fold"/>
</dbReference>
<dbReference type="EMBL" id="FQTV01000004">
    <property type="protein sequence ID" value="SHE94871.1"/>
    <property type="molecule type" value="Genomic_DNA"/>
</dbReference>
<dbReference type="AlphaFoldDB" id="A0A1M4XN65"/>
<evidence type="ECO:0000313" key="2">
    <source>
        <dbReference type="EMBL" id="SHE94871.1"/>
    </source>
</evidence>
<sequence length="160" mass="17269">MDILIIIGLIIAGIILFLIEIFVIPGISFAGIGAFFCLIYANYFAFSNLGNTAGFITLAASAIACVASLIIFMKSKTLDKMALKKNITSTVDNKAEQSVKVGDEGIAFTRLALIGMADINGHHVEVRSIDGYIEEKTPIVVSRIDNGTILVERIKQETTN</sequence>
<dbReference type="Gene3D" id="2.40.50.140">
    <property type="entry name" value="Nucleic acid-binding proteins"/>
    <property type="match status" value="1"/>
</dbReference>
<dbReference type="Proteomes" id="UP000184509">
    <property type="component" value="Unassembled WGS sequence"/>
</dbReference>
<keyword evidence="1" id="KW-0472">Membrane</keyword>
<dbReference type="InterPro" id="IPR052165">
    <property type="entry name" value="Membrane_assoc_protease"/>
</dbReference>
<dbReference type="OrthoDB" id="1120520at2"/>
<keyword evidence="1" id="KW-0812">Transmembrane</keyword>
<accession>A0A1M4XN65</accession>
<dbReference type="PANTHER" id="PTHR33507">
    <property type="entry name" value="INNER MEMBRANE PROTEIN YBBJ"/>
    <property type="match status" value="1"/>
</dbReference>
<keyword evidence="3" id="KW-1185">Reference proteome</keyword>
<organism evidence="2 3">
    <name type="scientific">Bacteroides luti</name>
    <dbReference type="NCBI Taxonomy" id="1297750"/>
    <lineage>
        <taxon>Bacteria</taxon>
        <taxon>Pseudomonadati</taxon>
        <taxon>Bacteroidota</taxon>
        <taxon>Bacteroidia</taxon>
        <taxon>Bacteroidales</taxon>
        <taxon>Bacteroidaceae</taxon>
        <taxon>Bacteroides</taxon>
    </lineage>
</organism>
<feature type="transmembrane region" description="Helical" evidence="1">
    <location>
        <begin position="52"/>
        <end position="72"/>
    </location>
</feature>
<keyword evidence="1" id="KW-1133">Transmembrane helix</keyword>
<dbReference type="RefSeq" id="WP_073399803.1">
    <property type="nucleotide sequence ID" value="NZ_FQTV01000004.1"/>
</dbReference>
<dbReference type="GO" id="GO:0005886">
    <property type="term" value="C:plasma membrane"/>
    <property type="evidence" value="ECO:0007669"/>
    <property type="project" value="TreeGrafter"/>
</dbReference>
<dbReference type="PANTHER" id="PTHR33507:SF3">
    <property type="entry name" value="INNER MEMBRANE PROTEIN YBBJ"/>
    <property type="match status" value="1"/>
</dbReference>
<protein>
    <submittedName>
        <fullName evidence="2">NfeD-like C-terminal, partner-binding</fullName>
    </submittedName>
</protein>